<dbReference type="EMBL" id="QRSS01000003">
    <property type="protein sequence ID" value="RGQ06806.1"/>
    <property type="molecule type" value="Genomic_DNA"/>
</dbReference>
<dbReference type="Proteomes" id="UP000283585">
    <property type="component" value="Unassembled WGS sequence"/>
</dbReference>
<evidence type="ECO:0000313" key="8">
    <source>
        <dbReference type="Proteomes" id="UP000283585"/>
    </source>
</evidence>
<organism evidence="1 6">
    <name type="scientific">Blautia obeum</name>
    <dbReference type="NCBI Taxonomy" id="40520"/>
    <lineage>
        <taxon>Bacteria</taxon>
        <taxon>Bacillati</taxon>
        <taxon>Bacillota</taxon>
        <taxon>Clostridia</taxon>
        <taxon>Lachnospirales</taxon>
        <taxon>Lachnospiraceae</taxon>
        <taxon>Blautia</taxon>
    </lineage>
</organism>
<evidence type="ECO:0000313" key="9">
    <source>
        <dbReference type="Proteomes" id="UP000284220"/>
    </source>
</evidence>
<evidence type="ECO:0000313" key="5">
    <source>
        <dbReference type="EMBL" id="RHK93755.1"/>
    </source>
</evidence>
<comment type="caution">
    <text evidence="1">The sequence shown here is derived from an EMBL/GenBank/DDBJ whole genome shotgun (WGS) entry which is preliminary data.</text>
</comment>
<dbReference type="EMBL" id="QRHZ01000005">
    <property type="protein sequence ID" value="RHG16741.1"/>
    <property type="molecule type" value="Genomic_DNA"/>
</dbReference>
<dbReference type="EMBL" id="QSHL01000019">
    <property type="protein sequence ID" value="RHC02475.1"/>
    <property type="molecule type" value="Genomic_DNA"/>
</dbReference>
<evidence type="ECO:0000313" key="7">
    <source>
        <dbReference type="Proteomes" id="UP000265808"/>
    </source>
</evidence>
<sequence length="88" mass="10230">MILFFHQVNKVSGNWRSSGNHHMGIRDLQSRPSGQYLRNSQILLFLTGRMFWMGIMTDARDIRICAEGIWLERDVALTMKGDNYGIQK</sequence>
<evidence type="ECO:0000313" key="10">
    <source>
        <dbReference type="Proteomes" id="UP000284267"/>
    </source>
</evidence>
<dbReference type="Proteomes" id="UP000265808">
    <property type="component" value="Unassembled WGS sequence"/>
</dbReference>
<dbReference type="Proteomes" id="UP000284220">
    <property type="component" value="Unassembled WGS sequence"/>
</dbReference>
<dbReference type="EMBL" id="QROE01000006">
    <property type="protein sequence ID" value="RHK93755.1"/>
    <property type="molecule type" value="Genomic_DNA"/>
</dbReference>
<evidence type="ECO:0000313" key="6">
    <source>
        <dbReference type="Proteomes" id="UP000261105"/>
    </source>
</evidence>
<reference evidence="6 7" key="1">
    <citation type="submission" date="2018-08" db="EMBL/GenBank/DDBJ databases">
        <title>A genome reference for cultivated species of the human gut microbiota.</title>
        <authorList>
            <person name="Zou Y."/>
            <person name="Xue W."/>
            <person name="Luo G."/>
        </authorList>
    </citation>
    <scope>NUCLEOTIDE SEQUENCE [LARGE SCALE GENOMIC DNA]</scope>
    <source>
        <strain evidence="2 8">AF29-2BH</strain>
        <strain evidence="5 10">AF39-4</strain>
        <strain evidence="4 9">AM22-9LB</strain>
        <strain evidence="3 7">AM37-4AC</strain>
        <strain evidence="1 6">OM03-6</strain>
    </source>
</reference>
<evidence type="ECO:0000313" key="1">
    <source>
        <dbReference type="EMBL" id="RGN89519.1"/>
    </source>
</evidence>
<dbReference type="AlphaFoldDB" id="A0A395ZX74"/>
<proteinExistence type="predicted"/>
<accession>A0A395ZX74</accession>
<gene>
    <name evidence="5" type="ORF">DW040_12850</name>
    <name evidence="4" type="ORF">DW272_10635</name>
    <name evidence="3" type="ORF">DW859_16240</name>
    <name evidence="2" type="ORF">DWZ12_03265</name>
    <name evidence="1" type="ORF">DXB38_03910</name>
</gene>
<name>A0A395ZX74_9FIRM</name>
<dbReference type="Proteomes" id="UP000284267">
    <property type="component" value="Unassembled WGS sequence"/>
</dbReference>
<evidence type="ECO:0000313" key="3">
    <source>
        <dbReference type="EMBL" id="RHC02475.1"/>
    </source>
</evidence>
<dbReference type="EMBL" id="QSUZ01000003">
    <property type="protein sequence ID" value="RGN89519.1"/>
    <property type="molecule type" value="Genomic_DNA"/>
</dbReference>
<evidence type="ECO:0000313" key="2">
    <source>
        <dbReference type="EMBL" id="RGQ06806.1"/>
    </source>
</evidence>
<protein>
    <submittedName>
        <fullName evidence="1">Uncharacterized protein</fullName>
    </submittedName>
</protein>
<evidence type="ECO:0000313" key="4">
    <source>
        <dbReference type="EMBL" id="RHG16741.1"/>
    </source>
</evidence>
<dbReference type="Proteomes" id="UP000261105">
    <property type="component" value="Unassembled WGS sequence"/>
</dbReference>